<dbReference type="GO" id="GO:0016780">
    <property type="term" value="F:phosphotransferase activity, for other substituted phosphate groups"/>
    <property type="evidence" value="ECO:0007669"/>
    <property type="project" value="TreeGrafter"/>
</dbReference>
<evidence type="ECO:0000313" key="2">
    <source>
        <dbReference type="EMBL" id="KKM79479.1"/>
    </source>
</evidence>
<sequence>MYEGAQDDRQFLQEKNEKDGPVFKIAADPRLTLVGKFLRRSSIDELPQLFNVLAGPMSLVGPRPMWFPEAQQVTGPAKLRAAVKPGLTCLWQISGRSDRSRARTEHRGEHRRL</sequence>
<dbReference type="Pfam" id="PF02397">
    <property type="entry name" value="Bac_transf"/>
    <property type="match status" value="1"/>
</dbReference>
<accession>A0A0F9KBF2</accession>
<protein>
    <recommendedName>
        <fullName evidence="1">Bacterial sugar transferase domain-containing protein</fullName>
    </recommendedName>
</protein>
<dbReference type="PANTHER" id="PTHR30576">
    <property type="entry name" value="COLANIC BIOSYNTHESIS UDP-GLUCOSE LIPID CARRIER TRANSFERASE"/>
    <property type="match status" value="1"/>
</dbReference>
<name>A0A0F9KBF2_9ZZZZ</name>
<reference evidence="2" key="1">
    <citation type="journal article" date="2015" name="Nature">
        <title>Complex archaea that bridge the gap between prokaryotes and eukaryotes.</title>
        <authorList>
            <person name="Spang A."/>
            <person name="Saw J.H."/>
            <person name="Jorgensen S.L."/>
            <person name="Zaremba-Niedzwiedzka K."/>
            <person name="Martijn J."/>
            <person name="Lind A.E."/>
            <person name="van Eijk R."/>
            <person name="Schleper C."/>
            <person name="Guy L."/>
            <person name="Ettema T.J."/>
        </authorList>
    </citation>
    <scope>NUCLEOTIDE SEQUENCE</scope>
</reference>
<feature type="domain" description="Bacterial sugar transferase" evidence="1">
    <location>
        <begin position="13"/>
        <end position="99"/>
    </location>
</feature>
<dbReference type="PANTHER" id="PTHR30576:SF10">
    <property type="entry name" value="SLL5057 PROTEIN"/>
    <property type="match status" value="1"/>
</dbReference>
<dbReference type="EMBL" id="LAZR01008327">
    <property type="protein sequence ID" value="KKM79479.1"/>
    <property type="molecule type" value="Genomic_DNA"/>
</dbReference>
<gene>
    <name evidence="2" type="ORF">LCGC14_1349480</name>
</gene>
<dbReference type="AlphaFoldDB" id="A0A0F9KBF2"/>
<comment type="caution">
    <text evidence="2">The sequence shown here is derived from an EMBL/GenBank/DDBJ whole genome shotgun (WGS) entry which is preliminary data.</text>
</comment>
<organism evidence="2">
    <name type="scientific">marine sediment metagenome</name>
    <dbReference type="NCBI Taxonomy" id="412755"/>
    <lineage>
        <taxon>unclassified sequences</taxon>
        <taxon>metagenomes</taxon>
        <taxon>ecological metagenomes</taxon>
    </lineage>
</organism>
<dbReference type="InterPro" id="IPR003362">
    <property type="entry name" value="Bact_transf"/>
</dbReference>
<evidence type="ECO:0000259" key="1">
    <source>
        <dbReference type="Pfam" id="PF02397"/>
    </source>
</evidence>
<proteinExistence type="predicted"/>